<feature type="compositionally biased region" description="Basic and acidic residues" evidence="2">
    <location>
        <begin position="62"/>
        <end position="84"/>
    </location>
</feature>
<feature type="region of interest" description="Disordered" evidence="2">
    <location>
        <begin position="185"/>
        <end position="248"/>
    </location>
</feature>
<feature type="region of interest" description="Disordered" evidence="2">
    <location>
        <begin position="620"/>
        <end position="647"/>
    </location>
</feature>
<gene>
    <name evidence="5" type="ORF">CcCBS67573_g01229</name>
</gene>
<feature type="compositionally biased region" description="Polar residues" evidence="2">
    <location>
        <begin position="233"/>
        <end position="248"/>
    </location>
</feature>
<feature type="compositionally biased region" description="Acidic residues" evidence="2">
    <location>
        <begin position="85"/>
        <end position="103"/>
    </location>
</feature>
<dbReference type="EMBL" id="QEAP01000019">
    <property type="protein sequence ID" value="TPX77528.1"/>
    <property type="molecule type" value="Genomic_DNA"/>
</dbReference>
<dbReference type="STRING" id="246404.A0A507FPZ5"/>
<dbReference type="OrthoDB" id="5576775at2759"/>
<feature type="compositionally biased region" description="Acidic residues" evidence="2">
    <location>
        <begin position="131"/>
        <end position="142"/>
    </location>
</feature>
<reference evidence="5 6" key="1">
    <citation type="journal article" date="2019" name="Sci. Rep.">
        <title>Comparative genomics of chytrid fungi reveal insights into the obligate biotrophic and pathogenic lifestyle of Synchytrium endobioticum.</title>
        <authorList>
            <person name="van de Vossenberg B.T.L.H."/>
            <person name="Warris S."/>
            <person name="Nguyen H.D.T."/>
            <person name="van Gent-Pelzer M.P.E."/>
            <person name="Joly D.L."/>
            <person name="van de Geest H.C."/>
            <person name="Bonants P.J.M."/>
            <person name="Smith D.S."/>
            <person name="Levesque C.A."/>
            <person name="van der Lee T.A.J."/>
        </authorList>
    </citation>
    <scope>NUCLEOTIDE SEQUENCE [LARGE SCALE GENOMIC DNA]</scope>
    <source>
        <strain evidence="5 6">CBS 675.73</strain>
    </source>
</reference>
<proteinExistence type="predicted"/>
<dbReference type="AlphaFoldDB" id="A0A507FPZ5"/>
<organism evidence="5 6">
    <name type="scientific">Chytriomyces confervae</name>
    <dbReference type="NCBI Taxonomy" id="246404"/>
    <lineage>
        <taxon>Eukaryota</taxon>
        <taxon>Fungi</taxon>
        <taxon>Fungi incertae sedis</taxon>
        <taxon>Chytridiomycota</taxon>
        <taxon>Chytridiomycota incertae sedis</taxon>
        <taxon>Chytridiomycetes</taxon>
        <taxon>Chytridiales</taxon>
        <taxon>Chytriomycetaceae</taxon>
        <taxon>Chytriomyces</taxon>
    </lineage>
</organism>
<dbReference type="InterPro" id="IPR026947">
    <property type="entry name" value="UBN_middle_dom"/>
</dbReference>
<evidence type="ECO:0008006" key="7">
    <source>
        <dbReference type="Google" id="ProtNLM"/>
    </source>
</evidence>
<evidence type="ECO:0000313" key="5">
    <source>
        <dbReference type="EMBL" id="TPX77528.1"/>
    </source>
</evidence>
<dbReference type="Pfam" id="PF14075">
    <property type="entry name" value="UBN_AB"/>
    <property type="match status" value="2"/>
</dbReference>
<name>A0A507FPZ5_9FUNG</name>
<sequence length="647" mass="70743">MSLGKKPADETIRIRVKLDPLNPQANVFSFPRLVAKQQRSRLKAQSAKTDEPEVIVLDTESETEKEKDKEKEKEGDSDHDKDNDMDNDNDSDAENNADAESSADSDQSSVVEGEQKEARPRRRNDPTNVYDIDDNFIDDSDMYDGTGAGSGSITDWEYGFFVWRGPVENFHEDIAFQDFFEAPRAPIPKKKRGGPIPKSGGQSSKKATDVSPTKNASAANATSPTSANLNDAAISSSEGPGSNSNAISSLTVVPIPDVKKRKRVSAVPTPSKKLSTIEGSGGDGAESSTAPTPKVVKKKRIDSALTPSMAGVAAAPALASPSRVKAEPGGEVAASNLAGDDEDKKAKRKAMAPLSPAVEVTVNYLKNEREKESFENKKNFPQNLRPPLLEAAKMAVLHDEMDENFIKHMKKILPYNSFTLKRLVGRILLNHAIMQSKINLSMKTTEFHNLVKSLCAQQGIDGPQETVTDPVPQTAAPESISSLVAVTEKKKFRFDEESKLAIWNLLVLEWEQAELTNLLNSLDGNNSGAKLTDANVRKAVYLKLVGFWPSGWMSTNDISREYSLYKRRVVSRVNANSASTNAPAQDVACMYIENATNMLTPDTREVFRILKSLKAFSWEKKEENKKETGDDKGNGGDNPEPSGEKAP</sequence>
<feature type="region of interest" description="Disordered" evidence="2">
    <location>
        <begin position="260"/>
        <end position="295"/>
    </location>
</feature>
<comment type="caution">
    <text evidence="5">The sequence shown here is derived from an EMBL/GenBank/DDBJ whole genome shotgun (WGS) entry which is preliminary data.</text>
</comment>
<feature type="compositionally biased region" description="Low complexity" evidence="2">
    <location>
        <begin position="211"/>
        <end position="228"/>
    </location>
</feature>
<accession>A0A507FPZ5</accession>
<keyword evidence="1" id="KW-0597">Phosphoprotein</keyword>
<dbReference type="InterPro" id="IPR014840">
    <property type="entry name" value="HRD"/>
</dbReference>
<feature type="domain" description="Hpc2-related" evidence="3">
    <location>
        <begin position="126"/>
        <end position="168"/>
    </location>
</feature>
<dbReference type="Proteomes" id="UP000320333">
    <property type="component" value="Unassembled WGS sequence"/>
</dbReference>
<keyword evidence="6" id="KW-1185">Reference proteome</keyword>
<feature type="region of interest" description="Disordered" evidence="2">
    <location>
        <begin position="322"/>
        <end position="352"/>
    </location>
</feature>
<feature type="domain" description="Ubinuclein middle" evidence="4">
    <location>
        <begin position="353"/>
        <end position="440"/>
    </location>
</feature>
<dbReference type="Pfam" id="PF08729">
    <property type="entry name" value="HUN"/>
    <property type="match status" value="1"/>
</dbReference>
<evidence type="ECO:0000259" key="3">
    <source>
        <dbReference type="Pfam" id="PF08729"/>
    </source>
</evidence>
<feature type="domain" description="Ubinuclein middle" evidence="4">
    <location>
        <begin position="489"/>
        <end position="560"/>
    </location>
</feature>
<evidence type="ECO:0000256" key="1">
    <source>
        <dbReference type="ARBA" id="ARBA00022553"/>
    </source>
</evidence>
<evidence type="ECO:0000256" key="2">
    <source>
        <dbReference type="SAM" id="MobiDB-lite"/>
    </source>
</evidence>
<feature type="region of interest" description="Disordered" evidence="2">
    <location>
        <begin position="36"/>
        <end position="143"/>
    </location>
</feature>
<feature type="compositionally biased region" description="Basic and acidic residues" evidence="2">
    <location>
        <begin position="620"/>
        <end position="634"/>
    </location>
</feature>
<protein>
    <recommendedName>
        <fullName evidence="7">Ubinuclein middle domain-containing protein</fullName>
    </recommendedName>
</protein>
<evidence type="ECO:0000259" key="4">
    <source>
        <dbReference type="Pfam" id="PF14075"/>
    </source>
</evidence>
<evidence type="ECO:0000313" key="6">
    <source>
        <dbReference type="Proteomes" id="UP000320333"/>
    </source>
</evidence>